<evidence type="ECO:0000313" key="2">
    <source>
        <dbReference type="EMBL" id="CAD7594587.1"/>
    </source>
</evidence>
<dbReference type="EMBL" id="OE841179">
    <property type="protein sequence ID" value="CAD7594587.1"/>
    <property type="molecule type" value="Genomic_DNA"/>
</dbReference>
<reference evidence="2" key="1">
    <citation type="submission" date="2020-11" db="EMBL/GenBank/DDBJ databases">
        <authorList>
            <person name="Tran Van P."/>
        </authorList>
    </citation>
    <scope>NUCLEOTIDE SEQUENCE</scope>
</reference>
<organism evidence="2">
    <name type="scientific">Timema genevievae</name>
    <name type="common">Walking stick</name>
    <dbReference type="NCBI Taxonomy" id="629358"/>
    <lineage>
        <taxon>Eukaryota</taxon>
        <taxon>Metazoa</taxon>
        <taxon>Ecdysozoa</taxon>
        <taxon>Arthropoda</taxon>
        <taxon>Hexapoda</taxon>
        <taxon>Insecta</taxon>
        <taxon>Pterygota</taxon>
        <taxon>Neoptera</taxon>
        <taxon>Polyneoptera</taxon>
        <taxon>Phasmatodea</taxon>
        <taxon>Timematodea</taxon>
        <taxon>Timematoidea</taxon>
        <taxon>Timematidae</taxon>
        <taxon>Timema</taxon>
    </lineage>
</organism>
<dbReference type="AlphaFoldDB" id="A0A7R9JYP4"/>
<protein>
    <recommendedName>
        <fullName evidence="3">Secreted protein</fullName>
    </recommendedName>
</protein>
<evidence type="ECO:0008006" key="3">
    <source>
        <dbReference type="Google" id="ProtNLM"/>
    </source>
</evidence>
<proteinExistence type="predicted"/>
<name>A0A7R9JYP4_TIMGE</name>
<evidence type="ECO:0000256" key="1">
    <source>
        <dbReference type="SAM" id="SignalP"/>
    </source>
</evidence>
<keyword evidence="1" id="KW-0732">Signal</keyword>
<gene>
    <name evidence="2" type="ORF">TGEB3V08_LOCUS5720</name>
</gene>
<sequence>MDHSLSRLLALILLLGHLVCFSELRRQDPQPKQAKGKCFTARASFSCFNYVVNTRRAMRFDTSGRYCKKQVIQGVEETIRQYMLRKGMDNVLRIV</sequence>
<feature type="signal peptide" evidence="1">
    <location>
        <begin position="1"/>
        <end position="20"/>
    </location>
</feature>
<accession>A0A7R9JYP4</accession>
<feature type="chain" id="PRO_5031074555" description="Secreted protein" evidence="1">
    <location>
        <begin position="21"/>
        <end position="95"/>
    </location>
</feature>